<evidence type="ECO:0000313" key="2">
    <source>
        <dbReference type="EMBL" id="SDG23294.1"/>
    </source>
</evidence>
<gene>
    <name evidence="2" type="ORF">SAMN05660686_03771</name>
</gene>
<dbReference type="Proteomes" id="UP000198615">
    <property type="component" value="Unassembled WGS sequence"/>
</dbReference>
<dbReference type="Pfam" id="PF13561">
    <property type="entry name" value="adh_short_C2"/>
    <property type="match status" value="1"/>
</dbReference>
<organism evidence="2 3">
    <name type="scientific">Thalassobaculum litoreum DSM 18839</name>
    <dbReference type="NCBI Taxonomy" id="1123362"/>
    <lineage>
        <taxon>Bacteria</taxon>
        <taxon>Pseudomonadati</taxon>
        <taxon>Pseudomonadota</taxon>
        <taxon>Alphaproteobacteria</taxon>
        <taxon>Rhodospirillales</taxon>
        <taxon>Thalassobaculaceae</taxon>
        <taxon>Thalassobaculum</taxon>
    </lineage>
</organism>
<dbReference type="InterPro" id="IPR002347">
    <property type="entry name" value="SDR_fam"/>
</dbReference>
<dbReference type="PANTHER" id="PTHR42879">
    <property type="entry name" value="3-OXOACYL-(ACYL-CARRIER-PROTEIN) REDUCTASE"/>
    <property type="match status" value="1"/>
</dbReference>
<dbReference type="EMBL" id="FNBW01000012">
    <property type="protein sequence ID" value="SDG23294.1"/>
    <property type="molecule type" value="Genomic_DNA"/>
</dbReference>
<comment type="caution">
    <text evidence="2">The sequence shown here is derived from an EMBL/GenBank/DDBJ whole genome shotgun (WGS) entry which is preliminary data.</text>
</comment>
<evidence type="ECO:0000256" key="1">
    <source>
        <dbReference type="ARBA" id="ARBA00006484"/>
    </source>
</evidence>
<comment type="similarity">
    <text evidence="1">Belongs to the short-chain dehydrogenases/reductases (SDR) family.</text>
</comment>
<proteinExistence type="inferred from homology"/>
<sequence>MRLDGKSAIVTGASQGIGAAIAEAYAKAGAEVLITARSQEKLDAVASGIRAAGGRAETFAGDLKQPGTAAEVVDAAVTAFGKLDILAHSAGATKYGDFFDLTDADFEDGFALKYYGAVRMTRAAWPHLMKTKGCILNVIGVGARVSEKNFAIGGSVNSALTNFTKAMADRGVQDGVRVNAIHPGPVLTPRIRQRVEFIMREEGIDEAAALAKMEANWRVMRLGKPEDIANLAVFAVSEAGNLLQGSVIDMDGGATRAL</sequence>
<dbReference type="PANTHER" id="PTHR42879:SF6">
    <property type="entry name" value="NADPH-DEPENDENT REDUCTASE BACG"/>
    <property type="match status" value="1"/>
</dbReference>
<dbReference type="AlphaFoldDB" id="A0A8G2BL08"/>
<dbReference type="InterPro" id="IPR050259">
    <property type="entry name" value="SDR"/>
</dbReference>
<reference evidence="2 3" key="1">
    <citation type="submission" date="2016-10" db="EMBL/GenBank/DDBJ databases">
        <authorList>
            <person name="Varghese N."/>
            <person name="Submissions S."/>
        </authorList>
    </citation>
    <scope>NUCLEOTIDE SEQUENCE [LARGE SCALE GENOMIC DNA]</scope>
    <source>
        <strain evidence="2 3">DSM 18839</strain>
    </source>
</reference>
<dbReference type="Gene3D" id="3.40.50.720">
    <property type="entry name" value="NAD(P)-binding Rossmann-like Domain"/>
    <property type="match status" value="1"/>
</dbReference>
<keyword evidence="3" id="KW-1185">Reference proteome</keyword>
<dbReference type="PRINTS" id="PR00081">
    <property type="entry name" value="GDHRDH"/>
</dbReference>
<protein>
    <submittedName>
        <fullName evidence="2">3-oxoacyl-[acyl-carrier protein] reductase</fullName>
    </submittedName>
</protein>
<dbReference type="SUPFAM" id="SSF51735">
    <property type="entry name" value="NAD(P)-binding Rossmann-fold domains"/>
    <property type="match status" value="1"/>
</dbReference>
<dbReference type="FunFam" id="3.40.50.720:FF:000084">
    <property type="entry name" value="Short-chain dehydrogenase reductase"/>
    <property type="match status" value="1"/>
</dbReference>
<accession>A0A8G2BL08</accession>
<evidence type="ECO:0000313" key="3">
    <source>
        <dbReference type="Proteomes" id="UP000198615"/>
    </source>
</evidence>
<dbReference type="InterPro" id="IPR036291">
    <property type="entry name" value="NAD(P)-bd_dom_sf"/>
</dbReference>
<dbReference type="RefSeq" id="WP_093152744.1">
    <property type="nucleotide sequence ID" value="NZ_FNBW01000012.1"/>
</dbReference>
<name>A0A8G2BL08_9PROT</name>
<dbReference type="OrthoDB" id="9804774at2"/>